<organism evidence="4 5">
    <name type="scientific">Alkalicella caledoniensis</name>
    <dbReference type="NCBI Taxonomy" id="2731377"/>
    <lineage>
        <taxon>Bacteria</taxon>
        <taxon>Bacillati</taxon>
        <taxon>Bacillota</taxon>
        <taxon>Clostridia</taxon>
        <taxon>Eubacteriales</taxon>
        <taxon>Proteinivoracaceae</taxon>
        <taxon>Alkalicella</taxon>
    </lineage>
</organism>
<dbReference type="RefSeq" id="WP_213165379.1">
    <property type="nucleotide sequence ID" value="NZ_CP058559.1"/>
</dbReference>
<name>A0A7G9W8K3_ALKCA</name>
<feature type="domain" description="M23ase beta-sheet core" evidence="3">
    <location>
        <begin position="199"/>
        <end position="293"/>
    </location>
</feature>
<dbReference type="CDD" id="cd12797">
    <property type="entry name" value="M23_peptidase"/>
    <property type="match status" value="1"/>
</dbReference>
<dbReference type="InterPro" id="IPR016047">
    <property type="entry name" value="M23ase_b-sheet_dom"/>
</dbReference>
<sequence>MSSKGKNNKFTIMVIPHSEGTPLVFKLPISTVQLIGVLILAVVMVSISFVTRYVDISKSMDELDYLRQENIAKESKIEELAKETQLLIEKFEEIKELEEKLKNLANIEDEAKGVEKESSIDEKLFVNSRGTTTLERASRSVNHLNNLLPNQRDAMSEMVGDIEETNRRLASTPSIWPTWGRISSPFGNRRGPFTGRIEFHSGIDIANSTGTPIYATADGSVSVAAYRSGWGNLVIIEHSNGFSTYYAHMSRIAVKPWEKVEKGQIIGYVGSTGNSTGPHLHYEVRLRGTPVNPRNYMN</sequence>
<feature type="coiled-coil region" evidence="1">
    <location>
        <begin position="63"/>
        <end position="117"/>
    </location>
</feature>
<dbReference type="Gene3D" id="2.70.70.10">
    <property type="entry name" value="Glucose Permease (Domain IIA)"/>
    <property type="match status" value="1"/>
</dbReference>
<accession>A0A7G9W8K3</accession>
<dbReference type="KEGG" id="acae:HYG86_09665"/>
<evidence type="ECO:0000313" key="4">
    <source>
        <dbReference type="EMBL" id="QNO15015.1"/>
    </source>
</evidence>
<evidence type="ECO:0000256" key="1">
    <source>
        <dbReference type="SAM" id="Coils"/>
    </source>
</evidence>
<keyword evidence="2" id="KW-0812">Transmembrane</keyword>
<gene>
    <name evidence="4" type="ORF">HYG86_09665</name>
</gene>
<dbReference type="EMBL" id="CP058559">
    <property type="protein sequence ID" value="QNO15015.1"/>
    <property type="molecule type" value="Genomic_DNA"/>
</dbReference>
<dbReference type="InterPro" id="IPR050570">
    <property type="entry name" value="Cell_wall_metabolism_enzyme"/>
</dbReference>
<evidence type="ECO:0000259" key="3">
    <source>
        <dbReference type="Pfam" id="PF01551"/>
    </source>
</evidence>
<evidence type="ECO:0000313" key="5">
    <source>
        <dbReference type="Proteomes" id="UP000516160"/>
    </source>
</evidence>
<dbReference type="PANTHER" id="PTHR21666:SF270">
    <property type="entry name" value="MUREIN HYDROLASE ACTIVATOR ENVC"/>
    <property type="match status" value="1"/>
</dbReference>
<protein>
    <submittedName>
        <fullName evidence="4">M23 family metallopeptidase</fullName>
    </submittedName>
</protein>
<dbReference type="GO" id="GO:0004222">
    <property type="term" value="F:metalloendopeptidase activity"/>
    <property type="evidence" value="ECO:0007669"/>
    <property type="project" value="TreeGrafter"/>
</dbReference>
<dbReference type="PANTHER" id="PTHR21666">
    <property type="entry name" value="PEPTIDASE-RELATED"/>
    <property type="match status" value="1"/>
</dbReference>
<keyword evidence="5" id="KW-1185">Reference proteome</keyword>
<proteinExistence type="predicted"/>
<dbReference type="InterPro" id="IPR011055">
    <property type="entry name" value="Dup_hybrid_motif"/>
</dbReference>
<evidence type="ECO:0000256" key="2">
    <source>
        <dbReference type="SAM" id="Phobius"/>
    </source>
</evidence>
<dbReference type="SUPFAM" id="SSF51261">
    <property type="entry name" value="Duplicated hybrid motif"/>
    <property type="match status" value="1"/>
</dbReference>
<dbReference type="Pfam" id="PF01551">
    <property type="entry name" value="Peptidase_M23"/>
    <property type="match status" value="1"/>
</dbReference>
<dbReference type="FunFam" id="2.70.70.10:FF:000006">
    <property type="entry name" value="M23 family peptidase"/>
    <property type="match status" value="1"/>
</dbReference>
<feature type="transmembrane region" description="Helical" evidence="2">
    <location>
        <begin position="32"/>
        <end position="50"/>
    </location>
</feature>
<dbReference type="Proteomes" id="UP000516160">
    <property type="component" value="Chromosome"/>
</dbReference>
<keyword evidence="2" id="KW-1133">Transmembrane helix</keyword>
<keyword evidence="1" id="KW-0175">Coiled coil</keyword>
<dbReference type="AlphaFoldDB" id="A0A7G9W8K3"/>
<reference evidence="4 5" key="1">
    <citation type="submission" date="2020-07" db="EMBL/GenBank/DDBJ databases">
        <title>Alkalicella. sp. LB2 genome.</title>
        <authorList>
            <person name="Postec A."/>
            <person name="Quemeneur M."/>
        </authorList>
    </citation>
    <scope>NUCLEOTIDE SEQUENCE [LARGE SCALE GENOMIC DNA]</scope>
    <source>
        <strain evidence="4 5">LB2</strain>
    </source>
</reference>
<keyword evidence="2" id="KW-0472">Membrane</keyword>